<dbReference type="EMBL" id="MJVJ01000101">
    <property type="protein sequence ID" value="OEV46278.1"/>
    <property type="molecule type" value="Genomic_DNA"/>
</dbReference>
<gene>
    <name evidence="2" type="ORF">AJY60_06480</name>
</gene>
<feature type="transmembrane region" description="Helical" evidence="1">
    <location>
        <begin position="9"/>
        <end position="30"/>
    </location>
</feature>
<organism evidence="2 3">
    <name type="scientific">Campylobacter jejuni</name>
    <dbReference type="NCBI Taxonomy" id="197"/>
    <lineage>
        <taxon>Bacteria</taxon>
        <taxon>Pseudomonadati</taxon>
        <taxon>Campylobacterota</taxon>
        <taxon>Epsilonproteobacteria</taxon>
        <taxon>Campylobacterales</taxon>
        <taxon>Campylobacteraceae</taxon>
        <taxon>Campylobacter</taxon>
    </lineage>
</organism>
<proteinExistence type="predicted"/>
<sequence length="197" mass="23474">MKILKNKYFIIFLCIIGFLIAVYLCFVFISDLESRIKAIISIVSAYVVSGSLVLNAYSIFEKTRADKFNLTMQLLSKWDEKHFIEARDYTREQQNIKYEKGDEEILKKIKDKNNPELERSIIMMMNYFEILQTFFENNKIDENIIMEHFAHMIKNIIGRYDCYLNSDDFKKNNPLGLKKLMALKNRCDIYIQKHNSY</sequence>
<evidence type="ECO:0000256" key="1">
    <source>
        <dbReference type="SAM" id="Phobius"/>
    </source>
</evidence>
<evidence type="ECO:0000313" key="2">
    <source>
        <dbReference type="EMBL" id="OEV46278.1"/>
    </source>
</evidence>
<keyword evidence="1" id="KW-0472">Membrane</keyword>
<dbReference type="AlphaFoldDB" id="A0AB36G6C6"/>
<name>A0AB36G6C6_CAMJU</name>
<keyword evidence="1" id="KW-1133">Transmembrane helix</keyword>
<evidence type="ECO:0008006" key="4">
    <source>
        <dbReference type="Google" id="ProtNLM"/>
    </source>
</evidence>
<accession>A0AB36G6C6</accession>
<comment type="caution">
    <text evidence="2">The sequence shown here is derived from an EMBL/GenBank/DDBJ whole genome shotgun (WGS) entry which is preliminary data.</text>
</comment>
<reference evidence="2 3" key="1">
    <citation type="submission" date="2016-09" db="EMBL/GenBank/DDBJ databases">
        <title>Campylobacter from American crows.</title>
        <authorList>
            <person name="Weis A.M."/>
            <person name="Weimer B.C."/>
            <person name="Townsend A.K."/>
            <person name="Taff C."/>
        </authorList>
    </citation>
    <scope>NUCLEOTIDE SEQUENCE [LARGE SCALE GENOMIC DNA]</scope>
    <source>
        <strain evidence="2 3">BCW_3791</strain>
    </source>
</reference>
<dbReference type="Proteomes" id="UP000865560">
    <property type="component" value="Unassembled WGS sequence"/>
</dbReference>
<protein>
    <recommendedName>
        <fullName evidence="4">DUF4760 domain-containing protein</fullName>
    </recommendedName>
</protein>
<dbReference type="Pfam" id="PF15956">
    <property type="entry name" value="DUF4760"/>
    <property type="match status" value="1"/>
</dbReference>
<evidence type="ECO:0000313" key="3">
    <source>
        <dbReference type="Proteomes" id="UP000865560"/>
    </source>
</evidence>
<dbReference type="InterPro" id="IPR031876">
    <property type="entry name" value="DUF4760"/>
</dbReference>
<keyword evidence="1" id="KW-0812">Transmembrane</keyword>
<dbReference type="RefSeq" id="WP_070261444.1">
    <property type="nucleotide sequence ID" value="NZ_MJVJ01000101.1"/>
</dbReference>
<feature type="transmembrane region" description="Helical" evidence="1">
    <location>
        <begin position="36"/>
        <end position="60"/>
    </location>
</feature>